<feature type="domain" description="Histidine kinase" evidence="9">
    <location>
        <begin position="224"/>
        <end position="440"/>
    </location>
</feature>
<dbReference type="InterPro" id="IPR001789">
    <property type="entry name" value="Sig_transdc_resp-reg_receiver"/>
</dbReference>
<dbReference type="Gene3D" id="3.40.50.2300">
    <property type="match status" value="1"/>
</dbReference>
<dbReference type="InterPro" id="IPR011006">
    <property type="entry name" value="CheY-like_superfamily"/>
</dbReference>
<dbReference type="SUPFAM" id="SSF47384">
    <property type="entry name" value="Homodimeric domain of signal transducing histidine kinase"/>
    <property type="match status" value="1"/>
</dbReference>
<feature type="compositionally biased region" description="Low complexity" evidence="7">
    <location>
        <begin position="591"/>
        <end position="609"/>
    </location>
</feature>
<evidence type="ECO:0000256" key="5">
    <source>
        <dbReference type="ARBA" id="ARBA00022777"/>
    </source>
</evidence>
<evidence type="ECO:0000256" key="4">
    <source>
        <dbReference type="ARBA" id="ARBA00022679"/>
    </source>
</evidence>
<dbReference type="SMART" id="SM00388">
    <property type="entry name" value="HisKA"/>
    <property type="match status" value="1"/>
</dbReference>
<evidence type="ECO:0000256" key="2">
    <source>
        <dbReference type="ARBA" id="ARBA00012438"/>
    </source>
</evidence>
<dbReference type="EC" id="2.7.13.3" evidence="2"/>
<keyword evidence="5 11" id="KW-0418">Kinase</keyword>
<evidence type="ECO:0000259" key="9">
    <source>
        <dbReference type="PROSITE" id="PS50109"/>
    </source>
</evidence>
<dbReference type="AlphaFoldDB" id="A0A4U1IFB1"/>
<feature type="transmembrane region" description="Helical" evidence="8">
    <location>
        <begin position="82"/>
        <end position="106"/>
    </location>
</feature>
<comment type="catalytic activity">
    <reaction evidence="1">
        <text>ATP + protein L-histidine = ADP + protein N-phospho-L-histidine.</text>
        <dbReference type="EC" id="2.7.13.3"/>
    </reaction>
</comment>
<dbReference type="GO" id="GO:0000155">
    <property type="term" value="F:phosphorelay sensor kinase activity"/>
    <property type="evidence" value="ECO:0007669"/>
    <property type="project" value="InterPro"/>
</dbReference>
<dbReference type="PANTHER" id="PTHR43047:SF9">
    <property type="entry name" value="HISTIDINE KINASE"/>
    <property type="match status" value="1"/>
</dbReference>
<evidence type="ECO:0000256" key="1">
    <source>
        <dbReference type="ARBA" id="ARBA00000085"/>
    </source>
</evidence>
<dbReference type="GO" id="GO:0009927">
    <property type="term" value="F:histidine phosphotransfer kinase activity"/>
    <property type="evidence" value="ECO:0007669"/>
    <property type="project" value="TreeGrafter"/>
</dbReference>
<dbReference type="RefSeq" id="WP_136892196.1">
    <property type="nucleotide sequence ID" value="NZ_SWJE01000001.1"/>
</dbReference>
<dbReference type="PRINTS" id="PR00344">
    <property type="entry name" value="BCTRLSENSOR"/>
</dbReference>
<evidence type="ECO:0000313" key="12">
    <source>
        <dbReference type="Proteomes" id="UP000305539"/>
    </source>
</evidence>
<feature type="transmembrane region" description="Helical" evidence="8">
    <location>
        <begin position="137"/>
        <end position="156"/>
    </location>
</feature>
<keyword evidence="8" id="KW-0472">Membrane</keyword>
<keyword evidence="12" id="KW-1185">Reference proteome</keyword>
<keyword evidence="8" id="KW-1133">Transmembrane helix</keyword>
<feature type="transmembrane region" description="Helical" evidence="8">
    <location>
        <begin position="113"/>
        <end position="131"/>
    </location>
</feature>
<evidence type="ECO:0000259" key="10">
    <source>
        <dbReference type="PROSITE" id="PS50110"/>
    </source>
</evidence>
<dbReference type="InterPro" id="IPR036097">
    <property type="entry name" value="HisK_dim/P_sf"/>
</dbReference>
<dbReference type="SMART" id="SM00387">
    <property type="entry name" value="HATPase_c"/>
    <property type="match status" value="1"/>
</dbReference>
<keyword evidence="4" id="KW-0808">Transferase</keyword>
<dbReference type="Proteomes" id="UP000305539">
    <property type="component" value="Unassembled WGS sequence"/>
</dbReference>
<dbReference type="GO" id="GO:0005886">
    <property type="term" value="C:plasma membrane"/>
    <property type="evidence" value="ECO:0007669"/>
    <property type="project" value="TreeGrafter"/>
</dbReference>
<dbReference type="SMART" id="SM00448">
    <property type="entry name" value="REC"/>
    <property type="match status" value="1"/>
</dbReference>
<reference evidence="11 12" key="1">
    <citation type="submission" date="2019-04" db="EMBL/GenBank/DDBJ databases">
        <title>Trinickia sp. 7GSK02, isolated from subtropical forest soil.</title>
        <authorList>
            <person name="Gao Z.-H."/>
            <person name="Qiu L.-H."/>
        </authorList>
    </citation>
    <scope>NUCLEOTIDE SEQUENCE [LARGE SCALE GENOMIC DNA]</scope>
    <source>
        <strain evidence="11 12">7GSK02</strain>
    </source>
</reference>
<evidence type="ECO:0000313" key="11">
    <source>
        <dbReference type="EMBL" id="TKC92414.1"/>
    </source>
</evidence>
<dbReference type="Pfam" id="PF00072">
    <property type="entry name" value="Response_reg"/>
    <property type="match status" value="1"/>
</dbReference>
<feature type="transmembrane region" description="Helical" evidence="8">
    <location>
        <begin position="163"/>
        <end position="181"/>
    </location>
</feature>
<dbReference type="OrthoDB" id="6114847at2"/>
<protein>
    <recommendedName>
        <fullName evidence="2">histidine kinase</fullName>
        <ecNumber evidence="2">2.7.13.3</ecNumber>
    </recommendedName>
</protein>
<dbReference type="InterPro" id="IPR003661">
    <property type="entry name" value="HisK_dim/P_dom"/>
</dbReference>
<accession>A0A4U1IFB1</accession>
<feature type="domain" description="Response regulatory" evidence="10">
    <location>
        <begin position="465"/>
        <end position="585"/>
    </location>
</feature>
<dbReference type="CDD" id="cd00075">
    <property type="entry name" value="HATPase"/>
    <property type="match status" value="1"/>
</dbReference>
<evidence type="ECO:0000256" key="7">
    <source>
        <dbReference type="SAM" id="MobiDB-lite"/>
    </source>
</evidence>
<dbReference type="Gene3D" id="3.30.565.10">
    <property type="entry name" value="Histidine kinase-like ATPase, C-terminal domain"/>
    <property type="match status" value="1"/>
</dbReference>
<dbReference type="SUPFAM" id="SSF55874">
    <property type="entry name" value="ATPase domain of HSP90 chaperone/DNA topoisomerase II/histidine kinase"/>
    <property type="match status" value="1"/>
</dbReference>
<feature type="modified residue" description="4-aspartylphosphate" evidence="6">
    <location>
        <position position="515"/>
    </location>
</feature>
<keyword evidence="8" id="KW-0812">Transmembrane</keyword>
<proteinExistence type="predicted"/>
<evidence type="ECO:0000256" key="3">
    <source>
        <dbReference type="ARBA" id="ARBA00022553"/>
    </source>
</evidence>
<evidence type="ECO:0000256" key="8">
    <source>
        <dbReference type="SAM" id="Phobius"/>
    </source>
</evidence>
<keyword evidence="3 6" id="KW-0597">Phosphoprotein</keyword>
<dbReference type="Pfam" id="PF00512">
    <property type="entry name" value="HisKA"/>
    <property type="match status" value="1"/>
</dbReference>
<feature type="region of interest" description="Disordered" evidence="7">
    <location>
        <begin position="588"/>
        <end position="624"/>
    </location>
</feature>
<dbReference type="PANTHER" id="PTHR43047">
    <property type="entry name" value="TWO-COMPONENT HISTIDINE PROTEIN KINASE"/>
    <property type="match status" value="1"/>
</dbReference>
<dbReference type="Gene3D" id="1.10.287.130">
    <property type="match status" value="1"/>
</dbReference>
<dbReference type="CDD" id="cd00082">
    <property type="entry name" value="HisKA"/>
    <property type="match status" value="1"/>
</dbReference>
<dbReference type="InterPro" id="IPR005467">
    <property type="entry name" value="His_kinase_dom"/>
</dbReference>
<evidence type="ECO:0000256" key="6">
    <source>
        <dbReference type="PROSITE-ProRule" id="PRU00169"/>
    </source>
</evidence>
<dbReference type="PROSITE" id="PS50110">
    <property type="entry name" value="RESPONSE_REGULATORY"/>
    <property type="match status" value="1"/>
</dbReference>
<dbReference type="InterPro" id="IPR036890">
    <property type="entry name" value="HATPase_C_sf"/>
</dbReference>
<gene>
    <name evidence="11" type="ORF">FAZ69_01680</name>
</gene>
<dbReference type="InterPro" id="IPR004358">
    <property type="entry name" value="Sig_transdc_His_kin-like_C"/>
</dbReference>
<organism evidence="11 12">
    <name type="scientific">Trinickia terrae</name>
    <dbReference type="NCBI Taxonomy" id="2571161"/>
    <lineage>
        <taxon>Bacteria</taxon>
        <taxon>Pseudomonadati</taxon>
        <taxon>Pseudomonadota</taxon>
        <taxon>Betaproteobacteria</taxon>
        <taxon>Burkholderiales</taxon>
        <taxon>Burkholderiaceae</taxon>
        <taxon>Trinickia</taxon>
    </lineage>
</organism>
<feature type="transmembrane region" description="Helical" evidence="8">
    <location>
        <begin position="24"/>
        <end position="42"/>
    </location>
</feature>
<dbReference type="PROSITE" id="PS50109">
    <property type="entry name" value="HIS_KIN"/>
    <property type="match status" value="1"/>
</dbReference>
<sequence>MRVDPIQRAIDEDLVRVLYAQDPLAFFTHWFSIAVLTSIYWAEMSALRFFNAWLVFYGTANCLGLALWLWHRQWPTAMAPRAWINLHALRGALLYSAPGLSIWFAFHSTQAELPLLHTVMILMLAAGVFMSNGFDTLNFTVAIPLLLLPAVVLHFSSHSFERIVVGVVLLFFFSAINLYSISYRKLFRNVVQARVDQQHLAESLAVQKHVAIEAGLAKTRFFAAASHDLRQPLHAIGLLAASLADTAAPSAERARAAENIVRNVDALNELFNQVLDLSRIESGVTQVMRADFRLAELFERVGGLYRPQAAAKGLALRIAPTSMVVHDDPVLLERVLGNLVANAVRYTDEGSIWVGLRQAGRADGGYIEVRDSGIGIPLEEHERVFEEFYRGASAERDARPGHGLGLPTVRRLVRLLGGELQMRSAPGRGSTFRFPVRAGDPERIVAGLGALMPAGAAVAPVAGRRILCIDDEPAIRDGVASLLGHWGCVVCSVADENAACAAIADGFAPDAVLCDYQLGAGRAGGAALDRVRGELARHGAQRAVLLLITGDMASPELKALAAQGVPILHKPVNPARLLRTLQAAWRDADDAANSAPAAPAADAPQALRQPAPPFKASSQPRASR</sequence>
<comment type="caution">
    <text evidence="11">The sequence shown here is derived from an EMBL/GenBank/DDBJ whole genome shotgun (WGS) entry which is preliminary data.</text>
</comment>
<dbReference type="EMBL" id="SWJE01000001">
    <property type="protein sequence ID" value="TKC92414.1"/>
    <property type="molecule type" value="Genomic_DNA"/>
</dbReference>
<dbReference type="InterPro" id="IPR003594">
    <property type="entry name" value="HATPase_dom"/>
</dbReference>
<dbReference type="Pfam" id="PF02518">
    <property type="entry name" value="HATPase_c"/>
    <property type="match status" value="1"/>
</dbReference>
<feature type="transmembrane region" description="Helical" evidence="8">
    <location>
        <begin position="49"/>
        <end position="70"/>
    </location>
</feature>
<dbReference type="SUPFAM" id="SSF52172">
    <property type="entry name" value="CheY-like"/>
    <property type="match status" value="1"/>
</dbReference>
<name>A0A4U1IFB1_9BURK</name>